<keyword evidence="1" id="KW-1133">Transmembrane helix</keyword>
<evidence type="ECO:0000313" key="2">
    <source>
        <dbReference type="EMBL" id="MDW5594589.1"/>
    </source>
</evidence>
<name>A0ABU4HRA8_9ACTN</name>
<keyword evidence="1" id="KW-0472">Membrane</keyword>
<dbReference type="EMBL" id="JAWSTH010000019">
    <property type="protein sequence ID" value="MDW5594589.1"/>
    <property type="molecule type" value="Genomic_DNA"/>
</dbReference>
<reference evidence="3" key="1">
    <citation type="submission" date="2023-07" db="EMBL/GenBank/DDBJ databases">
        <title>Conexibacter stalactiti sp. nov., isolated from stalactites in a lava cave and emended description of the genus Conexibacter.</title>
        <authorList>
            <person name="Lee S.D."/>
        </authorList>
    </citation>
    <scope>NUCLEOTIDE SEQUENCE [LARGE SCALE GENOMIC DNA]</scope>
    <source>
        <strain evidence="3">KCTC 39840</strain>
    </source>
</reference>
<evidence type="ECO:0000256" key="1">
    <source>
        <dbReference type="SAM" id="Phobius"/>
    </source>
</evidence>
<accession>A0ABU4HRA8</accession>
<protein>
    <recommendedName>
        <fullName evidence="4">Glycosyltransferase RgtA/B/C/D-like domain-containing protein</fullName>
    </recommendedName>
</protein>
<keyword evidence="3" id="KW-1185">Reference proteome</keyword>
<sequence length="518" mass="56156">MTASTASPSQPAWLAALQARLTPAPVSGRATDGRLYGGLALLAVVCAALTLLYPSTPTYDPWAWIVWGREIVHFDLTTTGGPSWKPLTVIFTTLFAPFGDIAPDLWLVVGRAGAFMAVFLAFRLAWRLTGGSIPARVIAGVIAAMALFISSQFIRNMTLGNSEGLLVAFTLWAIERHLDGKYRQAFALGFLSALLRPEIWPFLGLYGLWLLLIDRDRRTLVLVVTCGVLIPVLWLLPEYWGSGNFWRAADRAQQPSPNSPAFADFPFWQVIKNTWPLMLTPVKAAAAFALVVAGWQWFKHRRDLVVIAVFGLAVLWICEIALMTQAGFSGNPRYIILGTTLIAVIGGVGFGRAVDIASALVVRVARGGKNANWLAIGTGVVACVVLLAATYHWAGPRFRSFGNLDRALRYQAQLRIDLDKSLGKVGGGEYFAQCGQMATGTYQVPMVAWYVHRHTNEVGLEPGEHGSVVASRSTGAAPWAPAGDTFPWGYTKLIEQRTTHLYSTCPAKPGSVAAEAAG</sequence>
<dbReference type="Proteomes" id="UP001284601">
    <property type="component" value="Unassembled WGS sequence"/>
</dbReference>
<feature type="transmembrane region" description="Helical" evidence="1">
    <location>
        <begin position="105"/>
        <end position="126"/>
    </location>
</feature>
<feature type="transmembrane region" description="Helical" evidence="1">
    <location>
        <begin position="334"/>
        <end position="361"/>
    </location>
</feature>
<feature type="transmembrane region" description="Helical" evidence="1">
    <location>
        <begin position="275"/>
        <end position="298"/>
    </location>
</feature>
<evidence type="ECO:0008006" key="4">
    <source>
        <dbReference type="Google" id="ProtNLM"/>
    </source>
</evidence>
<feature type="transmembrane region" description="Helical" evidence="1">
    <location>
        <begin position="305"/>
        <end position="328"/>
    </location>
</feature>
<feature type="transmembrane region" description="Helical" evidence="1">
    <location>
        <begin position="373"/>
        <end position="394"/>
    </location>
</feature>
<feature type="transmembrane region" description="Helical" evidence="1">
    <location>
        <begin position="35"/>
        <end position="53"/>
    </location>
</feature>
<keyword evidence="1" id="KW-0812">Transmembrane</keyword>
<feature type="transmembrane region" description="Helical" evidence="1">
    <location>
        <begin position="133"/>
        <end position="154"/>
    </location>
</feature>
<dbReference type="RefSeq" id="WP_318596872.1">
    <property type="nucleotide sequence ID" value="NZ_JAWSTH010000019.1"/>
</dbReference>
<evidence type="ECO:0000313" key="3">
    <source>
        <dbReference type="Proteomes" id="UP001284601"/>
    </source>
</evidence>
<comment type="caution">
    <text evidence="2">The sequence shown here is derived from an EMBL/GenBank/DDBJ whole genome shotgun (WGS) entry which is preliminary data.</text>
</comment>
<feature type="transmembrane region" description="Helical" evidence="1">
    <location>
        <begin position="219"/>
        <end position="236"/>
    </location>
</feature>
<proteinExistence type="predicted"/>
<organism evidence="2 3">
    <name type="scientific">Conexibacter stalactiti</name>
    <dbReference type="NCBI Taxonomy" id="1940611"/>
    <lineage>
        <taxon>Bacteria</taxon>
        <taxon>Bacillati</taxon>
        <taxon>Actinomycetota</taxon>
        <taxon>Thermoleophilia</taxon>
        <taxon>Solirubrobacterales</taxon>
        <taxon>Conexibacteraceae</taxon>
        <taxon>Conexibacter</taxon>
    </lineage>
</organism>
<feature type="transmembrane region" description="Helical" evidence="1">
    <location>
        <begin position="185"/>
        <end position="212"/>
    </location>
</feature>
<gene>
    <name evidence="2" type="ORF">R7226_09590</name>
</gene>